<protein>
    <submittedName>
        <fullName evidence="2">Methyltransferase domain-containing protein</fullName>
    </submittedName>
</protein>
<dbReference type="OrthoDB" id="7260171at2"/>
<proteinExistence type="predicted"/>
<keyword evidence="2" id="KW-0808">Transferase</keyword>
<evidence type="ECO:0000313" key="3">
    <source>
        <dbReference type="Proteomes" id="UP000198755"/>
    </source>
</evidence>
<organism evidence="2 3">
    <name type="scientific">Methylocapsa palsarum</name>
    <dbReference type="NCBI Taxonomy" id="1612308"/>
    <lineage>
        <taxon>Bacteria</taxon>
        <taxon>Pseudomonadati</taxon>
        <taxon>Pseudomonadota</taxon>
        <taxon>Alphaproteobacteria</taxon>
        <taxon>Hyphomicrobiales</taxon>
        <taxon>Beijerinckiaceae</taxon>
        <taxon>Methylocapsa</taxon>
    </lineage>
</organism>
<evidence type="ECO:0000259" key="1">
    <source>
        <dbReference type="Pfam" id="PF08241"/>
    </source>
</evidence>
<reference evidence="2 3" key="1">
    <citation type="submission" date="2016-10" db="EMBL/GenBank/DDBJ databases">
        <authorList>
            <person name="de Groot N.N."/>
        </authorList>
    </citation>
    <scope>NUCLEOTIDE SEQUENCE [LARGE SCALE GENOMIC DNA]</scope>
    <source>
        <strain evidence="2 3">NE2</strain>
    </source>
</reference>
<keyword evidence="2" id="KW-0489">Methyltransferase</keyword>
<dbReference type="CDD" id="cd02440">
    <property type="entry name" value="AdoMet_MTases"/>
    <property type="match status" value="1"/>
</dbReference>
<accession>A0A1I3VUC5</accession>
<name>A0A1I3VUC5_9HYPH</name>
<sequence>MASEGNGPIFEAISNSFRSHRDRLLKGAIMECRSRVTGIFNIIDLGGSYKYWDRIGFDFLESANINITCVNHIRSELFASEPKTERITFVVADACNLDFYKDSSFDFVHSNSVIEHVGRWSEMRAFAKEVRRLAPAYYIQTPYFWFPIDPHFYRVPFYHWMPESLRLKIIRRMKVGWSLAIPDLDDAMAAVESAVILDASQFRSLFPDAEISFERFALFPKSLIAIRR</sequence>
<dbReference type="AlphaFoldDB" id="A0A1I3VUC5"/>
<dbReference type="Pfam" id="PF08241">
    <property type="entry name" value="Methyltransf_11"/>
    <property type="match status" value="1"/>
</dbReference>
<dbReference type="EMBL" id="FOSN01000001">
    <property type="protein sequence ID" value="SFJ97887.1"/>
    <property type="molecule type" value="Genomic_DNA"/>
</dbReference>
<dbReference type="InterPro" id="IPR029063">
    <property type="entry name" value="SAM-dependent_MTases_sf"/>
</dbReference>
<dbReference type="SUPFAM" id="SSF53335">
    <property type="entry name" value="S-adenosyl-L-methionine-dependent methyltransferases"/>
    <property type="match status" value="1"/>
</dbReference>
<dbReference type="RefSeq" id="WP_091675675.1">
    <property type="nucleotide sequence ID" value="NZ_FOSN01000001.1"/>
</dbReference>
<dbReference type="Proteomes" id="UP000198755">
    <property type="component" value="Unassembled WGS sequence"/>
</dbReference>
<dbReference type="InterPro" id="IPR013216">
    <property type="entry name" value="Methyltransf_11"/>
</dbReference>
<dbReference type="STRING" id="1612308.SAMN05444581_10148"/>
<evidence type="ECO:0000313" key="2">
    <source>
        <dbReference type="EMBL" id="SFJ97887.1"/>
    </source>
</evidence>
<gene>
    <name evidence="2" type="ORF">SAMN05444581_10148</name>
</gene>
<dbReference type="Gene3D" id="3.40.50.150">
    <property type="entry name" value="Vaccinia Virus protein VP39"/>
    <property type="match status" value="1"/>
</dbReference>
<dbReference type="GO" id="GO:0008757">
    <property type="term" value="F:S-adenosylmethionine-dependent methyltransferase activity"/>
    <property type="evidence" value="ECO:0007669"/>
    <property type="project" value="InterPro"/>
</dbReference>
<keyword evidence="3" id="KW-1185">Reference proteome</keyword>
<dbReference type="GO" id="GO:0032259">
    <property type="term" value="P:methylation"/>
    <property type="evidence" value="ECO:0007669"/>
    <property type="project" value="UniProtKB-KW"/>
</dbReference>
<feature type="domain" description="Methyltransferase type 11" evidence="1">
    <location>
        <begin position="80"/>
        <end position="133"/>
    </location>
</feature>